<protein>
    <recommendedName>
        <fullName evidence="1">H repeat-associated protein N-terminal domain-containing protein</fullName>
    </recommendedName>
</protein>
<organism evidence="2">
    <name type="scientific">uncultured Methanosarcinales archaeon</name>
    <dbReference type="NCBI Taxonomy" id="183757"/>
    <lineage>
        <taxon>Archaea</taxon>
        <taxon>Methanobacteriati</taxon>
        <taxon>Methanobacteriota</taxon>
        <taxon>Stenosarchaea group</taxon>
        <taxon>Methanomicrobia</taxon>
        <taxon>Methanosarcinales</taxon>
        <taxon>environmental samples</taxon>
    </lineage>
</organism>
<evidence type="ECO:0000259" key="1">
    <source>
        <dbReference type="Pfam" id="PF13808"/>
    </source>
</evidence>
<accession>A0A7H1KNV7</accession>
<dbReference type="InterPro" id="IPR051698">
    <property type="entry name" value="Transposase_11-like"/>
</dbReference>
<sequence>MPNFNNGAIGEIEYGQEKSVEQNVESLISDGTDVTYFIELLGDISDPRDNRGKIHELSFVLAATIMAILSGKNHVSDIHRYIRNKIEWLQEIFDRPNAKPISRAQLPRIIDIVDWDDLNAIIEEFFGATVENTNDEWIAIDGKVLRGTITDKDNAHENEQITIAIEHKSQQILFQRKMSGAKSSEVAEVRKLLEGTWLQRAKVTLDPLHANPTTLETINQSGGKYIVQIKKNQPTLFEMFGDMAQEEKAIDSIKTVEKNRGRIEEREGRFFPLKDAEFDARWSESDFQTLIVVDRKTKKLKKGEISRERSYYVSNVELEDYQSKTLTDVEEELFIAIREHWHVESNNYIRDMTFKEDYVKTKNKNQGQILSLLRTVVIKIIRKTNPKNFKEVIASFCDSQDVLASVLLKFNFLRSWI</sequence>
<gene>
    <name evidence="2" type="ORF">BFFPPMPJ_00026</name>
</gene>
<feature type="domain" description="H repeat-associated protein N-terminal" evidence="1">
    <location>
        <begin position="39"/>
        <end position="124"/>
    </location>
</feature>
<dbReference type="NCBIfam" id="NF033564">
    <property type="entry name" value="transpos_ISAs1"/>
    <property type="match status" value="1"/>
</dbReference>
<dbReference type="EMBL" id="MT776527">
    <property type="protein sequence ID" value="QNT35621.1"/>
    <property type="molecule type" value="Genomic_DNA"/>
</dbReference>
<reference evidence="2" key="1">
    <citation type="submission" date="2020-07" db="EMBL/GenBank/DDBJ databases">
        <title>Unique genomic features of the anaerobic methanotrophic archaea.</title>
        <authorList>
            <person name="Chadwick G.L."/>
            <person name="Skennerton C.T."/>
            <person name="Laso-Perez R."/>
            <person name="Leu A.O."/>
            <person name="Speth D.R."/>
            <person name="Yu H."/>
            <person name="Morgan-Lang C."/>
            <person name="Hatzenpichler R."/>
            <person name="Goudeau D."/>
            <person name="Malmstrom R."/>
            <person name="Brazelton W.J."/>
            <person name="Woyke T."/>
            <person name="Hallam S.J."/>
            <person name="Tyson G.W."/>
            <person name="Wegener G."/>
            <person name="Boetius A."/>
            <person name="Orphan V."/>
        </authorList>
    </citation>
    <scope>NUCLEOTIDE SEQUENCE</scope>
</reference>
<proteinExistence type="predicted"/>
<dbReference type="InterPro" id="IPR047647">
    <property type="entry name" value="ISAs1_transpos"/>
</dbReference>
<evidence type="ECO:0000313" key="2">
    <source>
        <dbReference type="EMBL" id="QNT35621.1"/>
    </source>
</evidence>
<name>A0A7H1KNV7_9EURY</name>
<dbReference type="AlphaFoldDB" id="A0A7H1KNV7"/>
<dbReference type="InterPro" id="IPR032806">
    <property type="entry name" value="YbfD_N"/>
</dbReference>
<dbReference type="Pfam" id="PF13808">
    <property type="entry name" value="DDE_Tnp_1_assoc"/>
    <property type="match status" value="1"/>
</dbReference>
<dbReference type="PANTHER" id="PTHR30298:SF0">
    <property type="entry name" value="PROTEIN YBFL-RELATED"/>
    <property type="match status" value="1"/>
</dbReference>
<dbReference type="PANTHER" id="PTHR30298">
    <property type="entry name" value="H REPEAT-ASSOCIATED PREDICTED TRANSPOSASE"/>
    <property type="match status" value="1"/>
</dbReference>